<name>A0ACA9MMC3_9GLOM</name>
<reference evidence="1" key="1">
    <citation type="submission" date="2021-06" db="EMBL/GenBank/DDBJ databases">
        <authorList>
            <person name="Kallberg Y."/>
            <person name="Tangrot J."/>
            <person name="Rosling A."/>
        </authorList>
    </citation>
    <scope>NUCLEOTIDE SEQUENCE</scope>
    <source>
        <strain evidence="1">MA461A</strain>
    </source>
</reference>
<evidence type="ECO:0000313" key="1">
    <source>
        <dbReference type="EMBL" id="CAG8597639.1"/>
    </source>
</evidence>
<dbReference type="Proteomes" id="UP000789920">
    <property type="component" value="Unassembled WGS sequence"/>
</dbReference>
<sequence length="50" mass="5727">MSFPTLVRLKKKVKYNVIRVAWDILANLGYLAWLAELPDSRCEIGSNTTM</sequence>
<protein>
    <submittedName>
        <fullName evidence="1">2539_t:CDS:1</fullName>
    </submittedName>
</protein>
<organism evidence="1 2">
    <name type="scientific">Racocetra persica</name>
    <dbReference type="NCBI Taxonomy" id="160502"/>
    <lineage>
        <taxon>Eukaryota</taxon>
        <taxon>Fungi</taxon>
        <taxon>Fungi incertae sedis</taxon>
        <taxon>Mucoromycota</taxon>
        <taxon>Glomeromycotina</taxon>
        <taxon>Glomeromycetes</taxon>
        <taxon>Diversisporales</taxon>
        <taxon>Gigasporaceae</taxon>
        <taxon>Racocetra</taxon>
    </lineage>
</organism>
<gene>
    <name evidence="1" type="ORF">RPERSI_LOCUS5793</name>
</gene>
<keyword evidence="2" id="KW-1185">Reference proteome</keyword>
<comment type="caution">
    <text evidence="1">The sequence shown here is derived from an EMBL/GenBank/DDBJ whole genome shotgun (WGS) entry which is preliminary data.</text>
</comment>
<accession>A0ACA9MMC3</accession>
<proteinExistence type="predicted"/>
<dbReference type="EMBL" id="CAJVQC010008855">
    <property type="protein sequence ID" value="CAG8597639.1"/>
    <property type="molecule type" value="Genomic_DNA"/>
</dbReference>
<evidence type="ECO:0000313" key="2">
    <source>
        <dbReference type="Proteomes" id="UP000789920"/>
    </source>
</evidence>